<gene>
    <name evidence="1" type="ORF">SCUD_LOCUS10471</name>
</gene>
<evidence type="ECO:0000313" key="2">
    <source>
        <dbReference type="Proteomes" id="UP000279833"/>
    </source>
</evidence>
<protein>
    <submittedName>
        <fullName evidence="3">CTNNB1 binding N-teminal domain-containing protein</fullName>
    </submittedName>
</protein>
<sequence length="67" mass="7443">MIAHGQQYVHTPFVPSRYWSPCAPLLWDQGFPTLGAPSVFTSPVKAPDICFSSSQFPEQHLPREAGE</sequence>
<keyword evidence="2" id="KW-1185">Reference proteome</keyword>
<name>A0A183K646_9TREM</name>
<accession>A0A183K646</accession>
<reference evidence="3" key="1">
    <citation type="submission" date="2016-06" db="UniProtKB">
        <authorList>
            <consortium name="WormBaseParasite"/>
        </authorList>
    </citation>
    <scope>IDENTIFICATION</scope>
</reference>
<proteinExistence type="predicted"/>
<dbReference type="Proteomes" id="UP000279833">
    <property type="component" value="Unassembled WGS sequence"/>
</dbReference>
<reference evidence="1 2" key="2">
    <citation type="submission" date="2018-11" db="EMBL/GenBank/DDBJ databases">
        <authorList>
            <consortium name="Pathogen Informatics"/>
        </authorList>
    </citation>
    <scope>NUCLEOTIDE SEQUENCE [LARGE SCALE GENOMIC DNA]</scope>
    <source>
        <strain evidence="1">Dakar</strain>
        <strain evidence="2">Dakar, Senegal</strain>
    </source>
</reference>
<evidence type="ECO:0000313" key="3">
    <source>
        <dbReference type="WBParaSite" id="SCUD_0001047101-mRNA-1"/>
    </source>
</evidence>
<dbReference type="EMBL" id="UZAK01033800">
    <property type="protein sequence ID" value="VDP40042.1"/>
    <property type="molecule type" value="Genomic_DNA"/>
</dbReference>
<organism evidence="3">
    <name type="scientific">Schistosoma curassoni</name>
    <dbReference type="NCBI Taxonomy" id="6186"/>
    <lineage>
        <taxon>Eukaryota</taxon>
        <taxon>Metazoa</taxon>
        <taxon>Spiralia</taxon>
        <taxon>Lophotrochozoa</taxon>
        <taxon>Platyhelminthes</taxon>
        <taxon>Trematoda</taxon>
        <taxon>Digenea</taxon>
        <taxon>Strigeidida</taxon>
        <taxon>Schistosomatoidea</taxon>
        <taxon>Schistosomatidae</taxon>
        <taxon>Schistosoma</taxon>
    </lineage>
</organism>
<dbReference type="WBParaSite" id="SCUD_0001047101-mRNA-1">
    <property type="protein sequence ID" value="SCUD_0001047101-mRNA-1"/>
    <property type="gene ID" value="SCUD_0001047101"/>
</dbReference>
<dbReference type="AlphaFoldDB" id="A0A183K646"/>
<evidence type="ECO:0000313" key="1">
    <source>
        <dbReference type="EMBL" id="VDP40042.1"/>
    </source>
</evidence>